<evidence type="ECO:0000259" key="1">
    <source>
        <dbReference type="PROSITE" id="PS50994"/>
    </source>
</evidence>
<dbReference type="PROSITE" id="PS50994">
    <property type="entry name" value="INTEGRASE"/>
    <property type="match status" value="1"/>
</dbReference>
<accession>A0A151R8G3</accession>
<organism evidence="2 3">
    <name type="scientific">Cajanus cajan</name>
    <name type="common">Pigeon pea</name>
    <name type="synonym">Cajanus indicus</name>
    <dbReference type="NCBI Taxonomy" id="3821"/>
    <lineage>
        <taxon>Eukaryota</taxon>
        <taxon>Viridiplantae</taxon>
        <taxon>Streptophyta</taxon>
        <taxon>Embryophyta</taxon>
        <taxon>Tracheophyta</taxon>
        <taxon>Spermatophyta</taxon>
        <taxon>Magnoliopsida</taxon>
        <taxon>eudicotyledons</taxon>
        <taxon>Gunneridae</taxon>
        <taxon>Pentapetalae</taxon>
        <taxon>rosids</taxon>
        <taxon>fabids</taxon>
        <taxon>Fabales</taxon>
        <taxon>Fabaceae</taxon>
        <taxon>Papilionoideae</taxon>
        <taxon>50 kb inversion clade</taxon>
        <taxon>NPAAA clade</taxon>
        <taxon>indigoferoid/millettioid clade</taxon>
        <taxon>Phaseoleae</taxon>
        <taxon>Cajanus</taxon>
    </lineage>
</organism>
<feature type="domain" description="Integrase catalytic" evidence="1">
    <location>
        <begin position="200"/>
        <end position="307"/>
    </location>
</feature>
<dbReference type="EMBL" id="KQ483964">
    <property type="protein sequence ID" value="KYP38817.1"/>
    <property type="molecule type" value="Genomic_DNA"/>
</dbReference>
<name>A0A151R8G3_CAJCA</name>
<dbReference type="GO" id="GO:0003676">
    <property type="term" value="F:nucleic acid binding"/>
    <property type="evidence" value="ECO:0007669"/>
    <property type="project" value="InterPro"/>
</dbReference>
<proteinExistence type="predicted"/>
<evidence type="ECO:0000313" key="2">
    <source>
        <dbReference type="EMBL" id="KYP38817.1"/>
    </source>
</evidence>
<dbReference type="InterPro" id="IPR041588">
    <property type="entry name" value="Integrase_H2C2"/>
</dbReference>
<dbReference type="Gene3D" id="3.30.420.10">
    <property type="entry name" value="Ribonuclease H-like superfamily/Ribonuclease H"/>
    <property type="match status" value="1"/>
</dbReference>
<dbReference type="InterPro" id="IPR036397">
    <property type="entry name" value="RNaseH_sf"/>
</dbReference>
<dbReference type="Gene3D" id="1.10.340.70">
    <property type="match status" value="1"/>
</dbReference>
<evidence type="ECO:0000313" key="3">
    <source>
        <dbReference type="Proteomes" id="UP000075243"/>
    </source>
</evidence>
<dbReference type="InterPro" id="IPR001584">
    <property type="entry name" value="Integrase_cat-core"/>
</dbReference>
<dbReference type="Proteomes" id="UP000075243">
    <property type="component" value="Unassembled WGS sequence"/>
</dbReference>
<dbReference type="Gramene" id="C.cajan_37775.t">
    <property type="protein sequence ID" value="C.cajan_37775.t"/>
    <property type="gene ID" value="C.cajan_37775"/>
</dbReference>
<dbReference type="GO" id="GO:0015074">
    <property type="term" value="P:DNA integration"/>
    <property type="evidence" value="ECO:0007669"/>
    <property type="project" value="InterPro"/>
</dbReference>
<gene>
    <name evidence="2" type="ORF">KK1_039919</name>
</gene>
<dbReference type="InterPro" id="IPR052160">
    <property type="entry name" value="Gypsy_RT_Integrase-like"/>
</dbReference>
<dbReference type="InterPro" id="IPR012337">
    <property type="entry name" value="RNaseH-like_sf"/>
</dbReference>
<dbReference type="Pfam" id="PF03732">
    <property type="entry name" value="Retrotrans_gag"/>
    <property type="match status" value="1"/>
</dbReference>
<sequence>MKLAFLTLVSSQQFAGLDHEDPYSHLSNFYELCGTMGIPEGDEEAVYLRLFPFSLTGKAKVWLQSHPNQSLTSWGDVENKFVNRFYPSSKYIKAKSKITTFRQGADEPFCEAWERFKLLLRKCPNHGFEDIAQLNFFVNGSIRDILWHCHNSPYGGHYNGERTTAKVLQSEFYWQTLFKDAYEHCKSCDKCQRTGTISKRHELPLQNILEVEVFDCWGIDFIGPLQSSFGNEYILVAVDYVSKWVEASAVQKDDARTVIKFLKKIFCRFGSPRVLMSDGGSHFCNAQLQKVLEHYNVRHKVATPYHP</sequence>
<dbReference type="SUPFAM" id="SSF53098">
    <property type="entry name" value="Ribonuclease H-like"/>
    <property type="match status" value="1"/>
</dbReference>
<reference evidence="2" key="1">
    <citation type="journal article" date="2012" name="Nat. Biotechnol.">
        <title>Draft genome sequence of pigeonpea (Cajanus cajan), an orphan legume crop of resource-poor farmers.</title>
        <authorList>
            <person name="Varshney R.K."/>
            <person name="Chen W."/>
            <person name="Li Y."/>
            <person name="Bharti A.K."/>
            <person name="Saxena R.K."/>
            <person name="Schlueter J.A."/>
            <person name="Donoghue M.T."/>
            <person name="Azam S."/>
            <person name="Fan G."/>
            <person name="Whaley A.M."/>
            <person name="Farmer A.D."/>
            <person name="Sheridan J."/>
            <person name="Iwata A."/>
            <person name="Tuteja R."/>
            <person name="Penmetsa R.V."/>
            <person name="Wu W."/>
            <person name="Upadhyaya H.D."/>
            <person name="Yang S.P."/>
            <person name="Shah T."/>
            <person name="Saxena K.B."/>
            <person name="Michael T."/>
            <person name="McCombie W.R."/>
            <person name="Yang B."/>
            <person name="Zhang G."/>
            <person name="Yang H."/>
            <person name="Wang J."/>
            <person name="Spillane C."/>
            <person name="Cook D.R."/>
            <person name="May G.D."/>
            <person name="Xu X."/>
            <person name="Jackson S.A."/>
        </authorList>
    </citation>
    <scope>NUCLEOTIDE SEQUENCE [LARGE SCALE GENOMIC DNA]</scope>
</reference>
<dbReference type="Pfam" id="PF17921">
    <property type="entry name" value="Integrase_H2C2"/>
    <property type="match status" value="1"/>
</dbReference>
<protein>
    <recommendedName>
        <fullName evidence="1">Integrase catalytic domain-containing protein</fullName>
    </recommendedName>
</protein>
<dbReference type="Pfam" id="PF00665">
    <property type="entry name" value="rve"/>
    <property type="match status" value="1"/>
</dbReference>
<dbReference type="InterPro" id="IPR005162">
    <property type="entry name" value="Retrotrans_gag_dom"/>
</dbReference>
<keyword evidence="3" id="KW-1185">Reference proteome</keyword>
<dbReference type="AlphaFoldDB" id="A0A151R8G3"/>
<dbReference type="PANTHER" id="PTHR47266">
    <property type="entry name" value="ENDONUCLEASE-RELATED"/>
    <property type="match status" value="1"/>
</dbReference>